<dbReference type="EMBL" id="SMDR01000001">
    <property type="protein sequence ID" value="TNJ34789.1"/>
    <property type="molecule type" value="Genomic_DNA"/>
</dbReference>
<dbReference type="Pfam" id="PF00990">
    <property type="entry name" value="GGDEF"/>
    <property type="match status" value="1"/>
</dbReference>
<dbReference type="SUPFAM" id="SSF52172">
    <property type="entry name" value="CheY-like"/>
    <property type="match status" value="1"/>
</dbReference>
<dbReference type="Gene3D" id="3.40.50.2300">
    <property type="match status" value="1"/>
</dbReference>
<dbReference type="Gene3D" id="3.30.70.270">
    <property type="match status" value="1"/>
</dbReference>
<name>A0A5C4RV63_9GAMM</name>
<accession>A0A5C4RV63</accession>
<dbReference type="InterPro" id="IPR050595">
    <property type="entry name" value="Bact_response_regulator"/>
</dbReference>
<dbReference type="SUPFAM" id="SSF55073">
    <property type="entry name" value="Nucleotide cyclase"/>
    <property type="match status" value="1"/>
</dbReference>
<dbReference type="InterPro" id="IPR011006">
    <property type="entry name" value="CheY-like_superfamily"/>
</dbReference>
<evidence type="ECO:0000313" key="5">
    <source>
        <dbReference type="EMBL" id="TNJ34789.1"/>
    </source>
</evidence>
<protein>
    <submittedName>
        <fullName evidence="5">Response regulator</fullName>
    </submittedName>
</protein>
<dbReference type="RefSeq" id="WP_139445563.1">
    <property type="nucleotide sequence ID" value="NZ_SMDR01000001.1"/>
</dbReference>
<dbReference type="OrthoDB" id="9800897at2"/>
<dbReference type="AlphaFoldDB" id="A0A5C4RV63"/>
<dbReference type="NCBIfam" id="TIGR00254">
    <property type="entry name" value="GGDEF"/>
    <property type="match status" value="1"/>
</dbReference>
<comment type="caution">
    <text evidence="5">The sequence shown here is derived from an EMBL/GenBank/DDBJ whole genome shotgun (WGS) entry which is preliminary data.</text>
</comment>
<evidence type="ECO:0000259" key="4">
    <source>
        <dbReference type="PROSITE" id="PS50887"/>
    </source>
</evidence>
<dbReference type="InterPro" id="IPR000160">
    <property type="entry name" value="GGDEF_dom"/>
</dbReference>
<dbReference type="GO" id="GO:0000160">
    <property type="term" value="P:phosphorelay signal transduction system"/>
    <property type="evidence" value="ECO:0007669"/>
    <property type="project" value="InterPro"/>
</dbReference>
<dbReference type="PROSITE" id="PS50887">
    <property type="entry name" value="GGDEF"/>
    <property type="match status" value="1"/>
</dbReference>
<feature type="domain" description="GGDEF" evidence="4">
    <location>
        <begin position="172"/>
        <end position="310"/>
    </location>
</feature>
<dbReference type="InterPro" id="IPR029787">
    <property type="entry name" value="Nucleotide_cyclase"/>
</dbReference>
<dbReference type="PANTHER" id="PTHR44591">
    <property type="entry name" value="STRESS RESPONSE REGULATOR PROTEIN 1"/>
    <property type="match status" value="1"/>
</dbReference>
<keyword evidence="6" id="KW-1185">Reference proteome</keyword>
<organism evidence="5 6">
    <name type="scientific">Arenimonas terrae</name>
    <dbReference type="NCBI Taxonomy" id="2546226"/>
    <lineage>
        <taxon>Bacteria</taxon>
        <taxon>Pseudomonadati</taxon>
        <taxon>Pseudomonadota</taxon>
        <taxon>Gammaproteobacteria</taxon>
        <taxon>Lysobacterales</taxon>
        <taxon>Lysobacteraceae</taxon>
        <taxon>Arenimonas</taxon>
    </lineage>
</organism>
<proteinExistence type="predicted"/>
<dbReference type="SMART" id="SM00448">
    <property type="entry name" value="REC"/>
    <property type="match status" value="1"/>
</dbReference>
<reference evidence="5 6" key="1">
    <citation type="submission" date="2019-03" db="EMBL/GenBank/DDBJ databases">
        <title>Arenimonas daejeonensis sp. nov., isolated from compost.</title>
        <authorList>
            <person name="Jeon C.O."/>
        </authorList>
    </citation>
    <scope>NUCLEOTIDE SEQUENCE [LARGE SCALE GENOMIC DNA]</scope>
    <source>
        <strain evidence="5 6">R29</strain>
    </source>
</reference>
<dbReference type="PROSITE" id="PS50110">
    <property type="entry name" value="RESPONSE_REGULATORY"/>
    <property type="match status" value="1"/>
</dbReference>
<dbReference type="Pfam" id="PF00072">
    <property type="entry name" value="Response_reg"/>
    <property type="match status" value="1"/>
</dbReference>
<evidence type="ECO:0000256" key="1">
    <source>
        <dbReference type="ARBA" id="ARBA00022553"/>
    </source>
</evidence>
<gene>
    <name evidence="5" type="ORF">E1B00_03125</name>
</gene>
<sequence>MGGESGARARILVVDDSKLMRKAALKMLGDEFDVITADDGVDAWALLEQDASIRVVFTDLNMPRLDGYELLKRVRGAEDPGVQGLPVIVVTGAENDEAARMQALDTGATDFITKPFTTSDLVARARAHATHQRVTRALQAQSMLDSLTGLANKAGLLDRLQQDIAYARRHNQPLSLVRLELEDFRRFFLYYGRELADALVLQVARLVRARIRKEDTAARIGLGGFALSLPGGQAEGIAGMIERLRAEISAHAPRDEEGNIIEVALRAAVLAPDLSAGPGAQAVFDQCQAQLEATAVALPLPRAAPEVPPAPAVAEGAAAPVAVAAGELAATSIVAPVASEQAVESAPVTMGVPAPAAPVVAAATAAAPPAAAAVPAPAPTEPLRLDPLFDQLARGDSQPILQKLPQVITRLLPLFRLLGPNQRAQLIQFLQKLG</sequence>
<evidence type="ECO:0000313" key="6">
    <source>
        <dbReference type="Proteomes" id="UP000305760"/>
    </source>
</evidence>
<dbReference type="PANTHER" id="PTHR44591:SF3">
    <property type="entry name" value="RESPONSE REGULATORY DOMAIN-CONTAINING PROTEIN"/>
    <property type="match status" value="1"/>
</dbReference>
<dbReference type="CDD" id="cd01949">
    <property type="entry name" value="GGDEF"/>
    <property type="match status" value="1"/>
</dbReference>
<keyword evidence="1 2" id="KW-0597">Phosphoprotein</keyword>
<evidence type="ECO:0000256" key="2">
    <source>
        <dbReference type="PROSITE-ProRule" id="PRU00169"/>
    </source>
</evidence>
<dbReference type="Proteomes" id="UP000305760">
    <property type="component" value="Unassembled WGS sequence"/>
</dbReference>
<dbReference type="InterPro" id="IPR001789">
    <property type="entry name" value="Sig_transdc_resp-reg_receiver"/>
</dbReference>
<evidence type="ECO:0000259" key="3">
    <source>
        <dbReference type="PROSITE" id="PS50110"/>
    </source>
</evidence>
<feature type="domain" description="Response regulatory" evidence="3">
    <location>
        <begin position="10"/>
        <end position="129"/>
    </location>
</feature>
<dbReference type="SMART" id="SM00267">
    <property type="entry name" value="GGDEF"/>
    <property type="match status" value="1"/>
</dbReference>
<dbReference type="InterPro" id="IPR043128">
    <property type="entry name" value="Rev_trsase/Diguanyl_cyclase"/>
</dbReference>
<feature type="modified residue" description="4-aspartylphosphate" evidence="2">
    <location>
        <position position="59"/>
    </location>
</feature>